<dbReference type="EMBL" id="LAZR01001323">
    <property type="protein sequence ID" value="KKN46573.1"/>
    <property type="molecule type" value="Genomic_DNA"/>
</dbReference>
<comment type="caution">
    <text evidence="1">The sequence shown here is derived from an EMBL/GenBank/DDBJ whole genome shotgun (WGS) entry which is preliminary data.</text>
</comment>
<organism evidence="1">
    <name type="scientific">marine sediment metagenome</name>
    <dbReference type="NCBI Taxonomy" id="412755"/>
    <lineage>
        <taxon>unclassified sequences</taxon>
        <taxon>metagenomes</taxon>
        <taxon>ecological metagenomes</taxon>
    </lineage>
</organism>
<protein>
    <submittedName>
        <fullName evidence="1">Uncharacterized protein</fullName>
    </submittedName>
</protein>
<accession>A0A0F9TYT6</accession>
<evidence type="ECO:0000313" key="1">
    <source>
        <dbReference type="EMBL" id="KKN46573.1"/>
    </source>
</evidence>
<name>A0A0F9TYT6_9ZZZZ</name>
<reference evidence="1" key="1">
    <citation type="journal article" date="2015" name="Nature">
        <title>Complex archaea that bridge the gap between prokaryotes and eukaryotes.</title>
        <authorList>
            <person name="Spang A."/>
            <person name="Saw J.H."/>
            <person name="Jorgensen S.L."/>
            <person name="Zaremba-Niedzwiedzka K."/>
            <person name="Martijn J."/>
            <person name="Lind A.E."/>
            <person name="van Eijk R."/>
            <person name="Schleper C."/>
            <person name="Guy L."/>
            <person name="Ettema T.J."/>
        </authorList>
    </citation>
    <scope>NUCLEOTIDE SEQUENCE</scope>
</reference>
<gene>
    <name evidence="1" type="ORF">LCGC14_0671690</name>
</gene>
<sequence>MGDLIHLTRSNFREFIEGLERSHEEGRLNDFICIHSSKYPESQKVPEEFQSLITHHWFTGDNGSCLTSLGMLDIMKEYIIRYMNDRDEKEDDPDP</sequence>
<dbReference type="AlphaFoldDB" id="A0A0F9TYT6"/>
<proteinExistence type="predicted"/>